<evidence type="ECO:0000313" key="2">
    <source>
        <dbReference type="EMBL" id="BFM41694.1"/>
    </source>
</evidence>
<gene>
    <name evidence="2" type="ORF">CFS9_03350</name>
</gene>
<reference evidence="2" key="1">
    <citation type="submission" date="2024-05" db="EMBL/GenBank/DDBJ databases">
        <title>Whole-Genome Sequence of CFS9, a Potential Fish Probiotic Isolated from the Body Surface of Silurus asotus.</title>
        <authorList>
            <person name="Kojima M."/>
            <person name="Tobioka K."/>
            <person name="Yokota K."/>
            <person name="Nakatani H."/>
            <person name="Hori K."/>
            <person name="Tamaru Y."/>
            <person name="Okazaki F."/>
        </authorList>
    </citation>
    <scope>NUCLEOTIDE SEQUENCE</scope>
    <source>
        <strain evidence="2">CFS9</strain>
    </source>
</reference>
<feature type="chain" id="PRO_5043467895" evidence="1">
    <location>
        <begin position="26"/>
        <end position="129"/>
    </location>
</feature>
<keyword evidence="1" id="KW-0732">Signal</keyword>
<protein>
    <submittedName>
        <fullName evidence="2">Uncharacterized protein</fullName>
    </submittedName>
</protein>
<dbReference type="EMBL" id="AP031573">
    <property type="protein sequence ID" value="BFM41694.1"/>
    <property type="molecule type" value="Genomic_DNA"/>
</dbReference>
<organism evidence="2">
    <name type="scientific">Flavobacterium sp. CFS9</name>
    <dbReference type="NCBI Taxonomy" id="3143118"/>
    <lineage>
        <taxon>Bacteria</taxon>
        <taxon>Pseudomonadati</taxon>
        <taxon>Bacteroidota</taxon>
        <taxon>Flavobacteriia</taxon>
        <taxon>Flavobacteriales</taxon>
        <taxon>Flavobacteriaceae</taxon>
        <taxon>Flavobacterium</taxon>
    </lineage>
</organism>
<evidence type="ECO:0000256" key="1">
    <source>
        <dbReference type="SAM" id="SignalP"/>
    </source>
</evidence>
<sequence length="129" mass="14479">MEKCKTLDMKNLLLTMILTTVFCNAQTAQYNKIDSESSFKEYMSKAGNTIKVGDTLNIGYPRAGDRFMFITQGNEPTGTVIANAKVVITKIKTIGNKNRGYKTYLLFKGYGMIPVYIDYESAFETGELK</sequence>
<proteinExistence type="predicted"/>
<accession>A0AAT9GWS2</accession>
<feature type="signal peptide" evidence="1">
    <location>
        <begin position="1"/>
        <end position="25"/>
    </location>
</feature>
<name>A0AAT9GWS2_9FLAO</name>
<dbReference type="AlphaFoldDB" id="A0AAT9GWS2"/>